<proteinExistence type="predicted"/>
<organism evidence="3 4">
    <name type="scientific">Cuscuta europaea</name>
    <name type="common">European dodder</name>
    <dbReference type="NCBI Taxonomy" id="41803"/>
    <lineage>
        <taxon>Eukaryota</taxon>
        <taxon>Viridiplantae</taxon>
        <taxon>Streptophyta</taxon>
        <taxon>Embryophyta</taxon>
        <taxon>Tracheophyta</taxon>
        <taxon>Spermatophyta</taxon>
        <taxon>Magnoliopsida</taxon>
        <taxon>eudicotyledons</taxon>
        <taxon>Gunneridae</taxon>
        <taxon>Pentapetalae</taxon>
        <taxon>asterids</taxon>
        <taxon>lamiids</taxon>
        <taxon>Solanales</taxon>
        <taxon>Convolvulaceae</taxon>
        <taxon>Cuscuteae</taxon>
        <taxon>Cuscuta</taxon>
        <taxon>Cuscuta subgen. Cuscuta</taxon>
    </lineage>
</organism>
<keyword evidence="4" id="KW-1185">Reference proteome</keyword>
<dbReference type="Pfam" id="PF26130">
    <property type="entry name" value="PB1-like"/>
    <property type="match status" value="1"/>
</dbReference>
<reference evidence="3" key="1">
    <citation type="submission" date="2022-07" db="EMBL/GenBank/DDBJ databases">
        <authorList>
            <person name="Macas J."/>
            <person name="Novak P."/>
            <person name="Neumann P."/>
        </authorList>
    </citation>
    <scope>NUCLEOTIDE SEQUENCE</scope>
</reference>
<feature type="compositionally biased region" description="Pro residues" evidence="1">
    <location>
        <begin position="225"/>
        <end position="239"/>
    </location>
</feature>
<feature type="compositionally biased region" description="Polar residues" evidence="1">
    <location>
        <begin position="118"/>
        <end position="154"/>
    </location>
</feature>
<name>A0A9P1EER9_CUSEU</name>
<comment type="caution">
    <text evidence="3">The sequence shown here is derived from an EMBL/GenBank/DDBJ whole genome shotgun (WGS) entry which is preliminary data.</text>
</comment>
<protein>
    <recommendedName>
        <fullName evidence="2">PB1-like domain-containing protein</fullName>
    </recommendedName>
</protein>
<evidence type="ECO:0000313" key="4">
    <source>
        <dbReference type="Proteomes" id="UP001152484"/>
    </source>
</evidence>
<accession>A0A9P1EER9</accession>
<feature type="non-terminal residue" evidence="3">
    <location>
        <position position="287"/>
    </location>
</feature>
<dbReference type="AlphaFoldDB" id="A0A9P1EER9"/>
<dbReference type="InterPro" id="IPR058594">
    <property type="entry name" value="PB1-like_dom_pln"/>
</dbReference>
<feature type="region of interest" description="Disordered" evidence="1">
    <location>
        <begin position="213"/>
        <end position="243"/>
    </location>
</feature>
<feature type="compositionally biased region" description="Acidic residues" evidence="1">
    <location>
        <begin position="158"/>
        <end position="167"/>
    </location>
</feature>
<evidence type="ECO:0000256" key="1">
    <source>
        <dbReference type="SAM" id="MobiDB-lite"/>
    </source>
</evidence>
<gene>
    <name evidence="3" type="ORF">CEURO_LOCUS14401</name>
</gene>
<evidence type="ECO:0000259" key="2">
    <source>
        <dbReference type="Pfam" id="PF26130"/>
    </source>
</evidence>
<dbReference type="EMBL" id="CAMAPE010000036">
    <property type="protein sequence ID" value="CAH9098808.1"/>
    <property type="molecule type" value="Genomic_DNA"/>
</dbReference>
<feature type="compositionally biased region" description="Acidic residues" evidence="1">
    <location>
        <begin position="267"/>
        <end position="280"/>
    </location>
</feature>
<feature type="domain" description="PB1-like" evidence="2">
    <location>
        <begin position="1"/>
        <end position="101"/>
    </location>
</feature>
<dbReference type="Proteomes" id="UP001152484">
    <property type="component" value="Unassembled WGS sequence"/>
</dbReference>
<evidence type="ECO:0000313" key="3">
    <source>
        <dbReference type="EMBL" id="CAH9098808.1"/>
    </source>
</evidence>
<feature type="region of interest" description="Disordered" evidence="1">
    <location>
        <begin position="267"/>
        <end position="287"/>
    </location>
</feature>
<sequence>MSEYVNLLIHHGGKWDCPKEKKKYVGGHVLKKDKVDIDYVSKFELEGYAADLDYTNGVKMWFRRFSIRELCGPVTLQEIMCDKDVQDMLVCNIMDPHIDLYFVANTSKKRVVGTLAKETTQSSQEAHTSVPTQLQNKDQARQADQSVGESTTFVETELQSDEDDEDYVNQSGSESASHDHSNSNISEASWLYDDLQGSEASWLYDDLEGSEDDVFNHGAASLSQKPPPGPDQPSEPNPFFPEDLNEDQLKEFNESPCYSDDLHSIVESEDGDEKYEEFNEETGATNP</sequence>
<feature type="region of interest" description="Disordered" evidence="1">
    <location>
        <begin position="118"/>
        <end position="183"/>
    </location>
</feature>